<comment type="similarity">
    <text evidence="1 3">Belongs to the HAD-like hydrolase superfamily. S-2-haloalkanoic acid dehalogenase family.</text>
</comment>
<comment type="catalytic activity">
    <reaction evidence="3">
        <text>an (S)-2-haloacid + H2O = a (2R)-2-hydroxycarboxylate + a halide anion + H(+)</text>
        <dbReference type="Rhea" id="RHEA:11192"/>
        <dbReference type="ChEBI" id="CHEBI:15377"/>
        <dbReference type="ChEBI" id="CHEBI:15378"/>
        <dbReference type="ChEBI" id="CHEBI:16042"/>
        <dbReference type="ChEBI" id="CHEBI:58314"/>
        <dbReference type="ChEBI" id="CHEBI:137405"/>
        <dbReference type="EC" id="3.8.1.2"/>
    </reaction>
</comment>
<sequence length="264" mass="29360">MIRQIEPKTTTRRDLLRMTGAAAAAGGAAQVFGTDVFAQTAVGKTKAIGFDAFTIFNPLSVDAVIDEIFPGKGTQLASAWRTRIFEYCWLRTLNQTYVDFWHILDDALVFAFKAAKIELKPDVRDNFMDAFLRVKPWPEAVEALKSMRQAGIRLAYVSNLTPKMLTEMSQSAGILDLFEHILSTDRVKAYKPDPRAYQMAEVVFNLPRENIVFAAFGGWDAAGAKSFGLNTFWVNHVNAPIEELGVRPDAIGTTLTELARYVTA</sequence>
<dbReference type="Gene3D" id="3.40.50.1000">
    <property type="entry name" value="HAD superfamily/HAD-like"/>
    <property type="match status" value="1"/>
</dbReference>
<dbReference type="InterPro" id="IPR006311">
    <property type="entry name" value="TAT_signal"/>
</dbReference>
<gene>
    <name evidence="4" type="ORF">BSZ19_35945</name>
</gene>
<dbReference type="Gene3D" id="1.10.150.240">
    <property type="entry name" value="Putative phosphatase, domain 2"/>
    <property type="match status" value="1"/>
</dbReference>
<evidence type="ECO:0000313" key="4">
    <source>
        <dbReference type="EMBL" id="OSJ26640.1"/>
    </source>
</evidence>
<name>A0A1Y2JED1_BRAJP</name>
<dbReference type="SUPFAM" id="SSF56784">
    <property type="entry name" value="HAD-like"/>
    <property type="match status" value="1"/>
</dbReference>
<dbReference type="RefSeq" id="WP_085403854.1">
    <property type="nucleotide sequence ID" value="NZ_NAFL01000276.1"/>
</dbReference>
<dbReference type="EMBL" id="NAFL01000276">
    <property type="protein sequence ID" value="OSJ26640.1"/>
    <property type="molecule type" value="Genomic_DNA"/>
</dbReference>
<dbReference type="InterPro" id="IPR006328">
    <property type="entry name" value="2-HAD"/>
</dbReference>
<dbReference type="CDD" id="cd02588">
    <property type="entry name" value="HAD_L2-DEX"/>
    <property type="match status" value="1"/>
</dbReference>
<keyword evidence="2 3" id="KW-0378">Hydrolase</keyword>
<dbReference type="Pfam" id="PF00702">
    <property type="entry name" value="Hydrolase"/>
    <property type="match status" value="1"/>
</dbReference>
<reference evidence="4 5" key="1">
    <citation type="submission" date="2017-03" db="EMBL/GenBank/DDBJ databases">
        <title>Whole genome sequences of fourteen strains of Bradyrhizobium canariense and one strain of Bradyrhizobium japonicum isolated from Lupinus (Papilionoideae: Genisteae) species in Algeria.</title>
        <authorList>
            <person name="Crovadore J."/>
            <person name="Chekireb D."/>
            <person name="Brachmann A."/>
            <person name="Chablais R."/>
            <person name="Cochard B."/>
            <person name="Lefort F."/>
        </authorList>
    </citation>
    <scope>NUCLEOTIDE SEQUENCE [LARGE SCALE GENOMIC DNA]</scope>
    <source>
        <strain evidence="4 5">UBMA197</strain>
    </source>
</reference>
<dbReference type="SFLD" id="SFLDG01129">
    <property type="entry name" value="C1.5:_HAD__Beta-PGM__Phosphata"/>
    <property type="match status" value="1"/>
</dbReference>
<evidence type="ECO:0000256" key="3">
    <source>
        <dbReference type="RuleBase" id="RU368077"/>
    </source>
</evidence>
<evidence type="ECO:0000256" key="2">
    <source>
        <dbReference type="ARBA" id="ARBA00022801"/>
    </source>
</evidence>
<evidence type="ECO:0000256" key="1">
    <source>
        <dbReference type="ARBA" id="ARBA00008106"/>
    </source>
</evidence>
<dbReference type="InterPro" id="IPR006439">
    <property type="entry name" value="HAD-SF_hydro_IA"/>
</dbReference>
<organism evidence="4 5">
    <name type="scientific">Bradyrhizobium japonicum</name>
    <dbReference type="NCBI Taxonomy" id="375"/>
    <lineage>
        <taxon>Bacteria</taxon>
        <taxon>Pseudomonadati</taxon>
        <taxon>Pseudomonadota</taxon>
        <taxon>Alphaproteobacteria</taxon>
        <taxon>Hyphomicrobiales</taxon>
        <taxon>Nitrobacteraceae</taxon>
        <taxon>Bradyrhizobium</taxon>
    </lineage>
</organism>
<accession>A0A1Y2JED1</accession>
<dbReference type="NCBIfam" id="TIGR01409">
    <property type="entry name" value="TAT_signal_seq"/>
    <property type="match status" value="1"/>
</dbReference>
<dbReference type="InterPro" id="IPR036412">
    <property type="entry name" value="HAD-like_sf"/>
</dbReference>
<dbReference type="AlphaFoldDB" id="A0A1Y2JED1"/>
<evidence type="ECO:0000313" key="5">
    <source>
        <dbReference type="Proteomes" id="UP000193335"/>
    </source>
</evidence>
<dbReference type="PROSITE" id="PS51318">
    <property type="entry name" value="TAT"/>
    <property type="match status" value="1"/>
</dbReference>
<dbReference type="InterPro" id="IPR019546">
    <property type="entry name" value="TAT_signal_bac_arc"/>
</dbReference>
<comment type="caution">
    <text evidence="4">The sequence shown here is derived from an EMBL/GenBank/DDBJ whole genome shotgun (WGS) entry which is preliminary data.</text>
</comment>
<dbReference type="SFLD" id="SFLDS00003">
    <property type="entry name" value="Haloacid_Dehalogenase"/>
    <property type="match status" value="1"/>
</dbReference>
<dbReference type="EC" id="3.8.1.2" evidence="3"/>
<protein>
    <recommendedName>
        <fullName evidence="3">(S)-2-haloacid dehalogenase</fullName>
        <ecNumber evidence="3">3.8.1.2</ecNumber>
    </recommendedName>
    <alternativeName>
        <fullName evidence="3">2-haloalkanoic acid dehalogenase</fullName>
    </alternativeName>
    <alternativeName>
        <fullName evidence="3">Halocarboxylic acid halidohydrolase</fullName>
    </alternativeName>
    <alternativeName>
        <fullName evidence="3">L-2-haloacid dehalogenase</fullName>
    </alternativeName>
</protein>
<dbReference type="NCBIfam" id="TIGR01428">
    <property type="entry name" value="HAD_type_II"/>
    <property type="match status" value="1"/>
</dbReference>
<dbReference type="InterPro" id="IPR023214">
    <property type="entry name" value="HAD_sf"/>
</dbReference>
<dbReference type="Proteomes" id="UP000193335">
    <property type="component" value="Unassembled WGS sequence"/>
</dbReference>
<dbReference type="InterPro" id="IPR023198">
    <property type="entry name" value="PGP-like_dom2"/>
</dbReference>
<dbReference type="NCBIfam" id="TIGR01493">
    <property type="entry name" value="HAD-SF-IA-v2"/>
    <property type="match status" value="1"/>
</dbReference>
<dbReference type="PANTHER" id="PTHR43316">
    <property type="entry name" value="HYDROLASE, HALOACID DELAHOGENASE-RELATED"/>
    <property type="match status" value="1"/>
</dbReference>
<proteinExistence type="inferred from homology"/>
<dbReference type="PRINTS" id="PR00413">
    <property type="entry name" value="HADHALOGNASE"/>
</dbReference>
<dbReference type="PANTHER" id="PTHR43316:SF3">
    <property type="entry name" value="HALOACID DEHALOGENASE, TYPE II (AFU_ORTHOLOGUE AFUA_2G07750)-RELATED"/>
    <property type="match status" value="1"/>
</dbReference>
<comment type="function">
    <text evidence="3">Catalyzes the hydrolytic dehalogenation of small (S)-2-haloalkanoic acids to yield the corresponding (R)-2-hydroxyalkanoic acids.</text>
</comment>
<dbReference type="InterPro" id="IPR051540">
    <property type="entry name" value="S-2-haloacid_dehalogenase"/>
</dbReference>
<dbReference type="GO" id="GO:0018784">
    <property type="term" value="F:(S)-2-haloacid dehalogenase activity"/>
    <property type="evidence" value="ECO:0007669"/>
    <property type="project" value="UniProtKB-UniRule"/>
</dbReference>